<feature type="domain" description="Integrase catalytic" evidence="3">
    <location>
        <begin position="463"/>
        <end position="642"/>
    </location>
</feature>
<evidence type="ECO:0000313" key="4">
    <source>
        <dbReference type="EMBL" id="GMF33265.1"/>
    </source>
</evidence>
<accession>A0A9W6X7P1</accession>
<feature type="region of interest" description="Disordered" evidence="2">
    <location>
        <begin position="178"/>
        <end position="205"/>
    </location>
</feature>
<dbReference type="AlphaFoldDB" id="A0A9W6X7P1"/>
<dbReference type="InterPro" id="IPR001584">
    <property type="entry name" value="Integrase_cat-core"/>
</dbReference>
<dbReference type="Pfam" id="PF22936">
    <property type="entry name" value="Pol_BBD"/>
    <property type="match status" value="1"/>
</dbReference>
<name>A0A9W6X7P1_9STRA</name>
<dbReference type="GO" id="GO:0008233">
    <property type="term" value="F:peptidase activity"/>
    <property type="evidence" value="ECO:0007669"/>
    <property type="project" value="UniProtKB-KW"/>
</dbReference>
<gene>
    <name evidence="4" type="ORF">Plil01_001418500</name>
</gene>
<evidence type="ECO:0000259" key="3">
    <source>
        <dbReference type="PROSITE" id="PS50994"/>
    </source>
</evidence>
<proteinExistence type="predicted"/>
<evidence type="ECO:0000313" key="5">
    <source>
        <dbReference type="Proteomes" id="UP001165083"/>
    </source>
</evidence>
<dbReference type="InterPro" id="IPR039537">
    <property type="entry name" value="Retrotran_Ty1/copia-like"/>
</dbReference>
<dbReference type="Proteomes" id="UP001165083">
    <property type="component" value="Unassembled WGS sequence"/>
</dbReference>
<reference evidence="4" key="1">
    <citation type="submission" date="2023-04" db="EMBL/GenBank/DDBJ databases">
        <title>Phytophthora lilii NBRC 32176.</title>
        <authorList>
            <person name="Ichikawa N."/>
            <person name="Sato H."/>
            <person name="Tonouchi N."/>
        </authorList>
    </citation>
    <scope>NUCLEOTIDE SEQUENCE</scope>
    <source>
        <strain evidence="4">NBRC 32176</strain>
    </source>
</reference>
<dbReference type="InterPro" id="IPR012337">
    <property type="entry name" value="RNaseH-like_sf"/>
</dbReference>
<dbReference type="InterPro" id="IPR036397">
    <property type="entry name" value="RNaseH_sf"/>
</dbReference>
<dbReference type="Gene3D" id="3.30.420.10">
    <property type="entry name" value="Ribonuclease H-like superfamily/Ribonuclease H"/>
    <property type="match status" value="1"/>
</dbReference>
<dbReference type="EMBL" id="BSXW01001057">
    <property type="protein sequence ID" value="GMF33265.1"/>
    <property type="molecule type" value="Genomic_DNA"/>
</dbReference>
<dbReference type="PANTHER" id="PTHR42648">
    <property type="entry name" value="TRANSPOSASE, PUTATIVE-RELATED"/>
    <property type="match status" value="1"/>
</dbReference>
<dbReference type="InterPro" id="IPR054722">
    <property type="entry name" value="PolX-like_BBD"/>
</dbReference>
<dbReference type="SUPFAM" id="SSF53098">
    <property type="entry name" value="Ribonuclease H-like"/>
    <property type="match status" value="1"/>
</dbReference>
<dbReference type="OrthoDB" id="126193at2759"/>
<sequence>MIAEFDDALAQDFGSVQELICRVKEVRNRNNRQSRETLNGVTMIPNQLATIKVLALFSSQYWGNQVDYSQGGFHLDEIEGMLRNVFMNKSRSQIEAMKTQTVPAYHAAPSRQISNPKFRSVEVEGQGQCYYAKGAITVAMSRSKPKMIAAVETVQRQAPHGPSVALTSAQLQADADALMTSPPSSPVPSDTPMSDDDDLDDTPGEIPALAASLQKASSNIKDASKTVAETVRNLYPELLHRHVADISRFDWVLESGCGYGLTADASLFTHRERNTEFRFTFGEGTKLCNTHIGTVQLYFLGPQGIKPFRFDNMALVPKAKANILSEYWLKRNGYQIIESGKGEYKFVLWKQQLAFVAIDFNGVYYVQARTLKDRQIFCSAAKARPQAPFTVPGRTEVEAPLREWHVKLGHLNRYKLIEVMSGNLIPGVPTFSSTMLRKLPFFYHTCTEMKMRRMSYRNMVGTRDNQPISTIHMDTNEPMRTLGVYGSMGSIRYFLSIIDDQTSWLDLCTAQEIKTEVQHRVKELLLHLEREGKFTIRSDGGTEFVNTALKTFCSEKGVVFQTSNTYSLEEMEQLREITRQRWEKSGVHSGMRSPDKDGKSPVCTPRCDMPAKWWLEALKYMTYVQNCTPISRLKIKTPYELV</sequence>
<dbReference type="PROSITE" id="PS50994">
    <property type="entry name" value="INTEGRASE"/>
    <property type="match status" value="1"/>
</dbReference>
<dbReference type="GO" id="GO:0003676">
    <property type="term" value="F:nucleic acid binding"/>
    <property type="evidence" value="ECO:0007669"/>
    <property type="project" value="InterPro"/>
</dbReference>
<keyword evidence="1" id="KW-0645">Protease</keyword>
<feature type="compositionally biased region" description="Acidic residues" evidence="2">
    <location>
        <begin position="193"/>
        <end position="203"/>
    </location>
</feature>
<protein>
    <submittedName>
        <fullName evidence="4">Unnamed protein product</fullName>
    </submittedName>
</protein>
<organism evidence="4 5">
    <name type="scientific">Phytophthora lilii</name>
    <dbReference type="NCBI Taxonomy" id="2077276"/>
    <lineage>
        <taxon>Eukaryota</taxon>
        <taxon>Sar</taxon>
        <taxon>Stramenopiles</taxon>
        <taxon>Oomycota</taxon>
        <taxon>Peronosporomycetes</taxon>
        <taxon>Peronosporales</taxon>
        <taxon>Peronosporaceae</taxon>
        <taxon>Phytophthora</taxon>
    </lineage>
</organism>
<dbReference type="PANTHER" id="PTHR42648:SF24">
    <property type="entry name" value="INTEGRASE CATALYTIC DOMAIN-CONTAINING PROTEIN"/>
    <property type="match status" value="1"/>
</dbReference>
<evidence type="ECO:0000256" key="2">
    <source>
        <dbReference type="SAM" id="MobiDB-lite"/>
    </source>
</evidence>
<keyword evidence="5" id="KW-1185">Reference proteome</keyword>
<comment type="caution">
    <text evidence="4">The sequence shown here is derived from an EMBL/GenBank/DDBJ whole genome shotgun (WGS) entry which is preliminary data.</text>
</comment>
<dbReference type="GO" id="GO:0006508">
    <property type="term" value="P:proteolysis"/>
    <property type="evidence" value="ECO:0007669"/>
    <property type="project" value="UniProtKB-KW"/>
</dbReference>
<keyword evidence="1" id="KW-0378">Hydrolase</keyword>
<evidence type="ECO:0000256" key="1">
    <source>
        <dbReference type="ARBA" id="ARBA00022670"/>
    </source>
</evidence>
<dbReference type="GO" id="GO:0015074">
    <property type="term" value="P:DNA integration"/>
    <property type="evidence" value="ECO:0007669"/>
    <property type="project" value="InterPro"/>
</dbReference>